<keyword evidence="2" id="KW-1185">Reference proteome</keyword>
<dbReference type="Proteomes" id="UP001153269">
    <property type="component" value="Unassembled WGS sequence"/>
</dbReference>
<sequence>MLLDILAQLQQDDQVLQSSEGLVRHKMNREGGLEVVKKLHPEADRYAALVDGFVWDETFGTGSGSPMEMGSSFDGFGEAEMM</sequence>
<accession>A0A9N7UJT0</accession>
<name>A0A9N7UJT0_PLEPL</name>
<protein>
    <submittedName>
        <fullName evidence="1">Uncharacterized protein</fullName>
    </submittedName>
</protein>
<dbReference type="AlphaFoldDB" id="A0A9N7UJT0"/>
<evidence type="ECO:0000313" key="2">
    <source>
        <dbReference type="Proteomes" id="UP001153269"/>
    </source>
</evidence>
<evidence type="ECO:0000313" key="1">
    <source>
        <dbReference type="EMBL" id="CAB1431426.1"/>
    </source>
</evidence>
<gene>
    <name evidence="1" type="ORF">PLEPLA_LOCUS19483</name>
</gene>
<organism evidence="1 2">
    <name type="scientific">Pleuronectes platessa</name>
    <name type="common">European plaice</name>
    <dbReference type="NCBI Taxonomy" id="8262"/>
    <lineage>
        <taxon>Eukaryota</taxon>
        <taxon>Metazoa</taxon>
        <taxon>Chordata</taxon>
        <taxon>Craniata</taxon>
        <taxon>Vertebrata</taxon>
        <taxon>Euteleostomi</taxon>
        <taxon>Actinopterygii</taxon>
        <taxon>Neopterygii</taxon>
        <taxon>Teleostei</taxon>
        <taxon>Neoteleostei</taxon>
        <taxon>Acanthomorphata</taxon>
        <taxon>Carangaria</taxon>
        <taxon>Pleuronectiformes</taxon>
        <taxon>Pleuronectoidei</taxon>
        <taxon>Pleuronectidae</taxon>
        <taxon>Pleuronectes</taxon>
    </lineage>
</organism>
<reference evidence="1" key="1">
    <citation type="submission" date="2020-03" db="EMBL/GenBank/DDBJ databases">
        <authorList>
            <person name="Weist P."/>
        </authorList>
    </citation>
    <scope>NUCLEOTIDE SEQUENCE</scope>
</reference>
<proteinExistence type="predicted"/>
<dbReference type="EMBL" id="CADEAL010001336">
    <property type="protein sequence ID" value="CAB1431426.1"/>
    <property type="molecule type" value="Genomic_DNA"/>
</dbReference>
<comment type="caution">
    <text evidence="1">The sequence shown here is derived from an EMBL/GenBank/DDBJ whole genome shotgun (WGS) entry which is preliminary data.</text>
</comment>